<dbReference type="SUPFAM" id="SSF143100">
    <property type="entry name" value="TTHA1013/TTHA0281-like"/>
    <property type="match status" value="1"/>
</dbReference>
<evidence type="ECO:0000313" key="4">
    <source>
        <dbReference type="Proteomes" id="UP000069912"/>
    </source>
</evidence>
<dbReference type="InterPro" id="IPR031807">
    <property type="entry name" value="HicB-like"/>
</dbReference>
<sequence length="128" mass="14321">MKKVIYPCIITEEDNVYYAEFPDFEACFTDGESFEEAVINAKDVLEGTLTVYAKKGIDFPEANMDIVAEKGRIVFVDVWLAPILDRASNQAVKKTLTIPKWLNDSAEAQSVNFSSVLQTALKEELGIH</sequence>
<reference evidence="4" key="2">
    <citation type="submission" date="2016-01" db="EMBL/GenBank/DDBJ databases">
        <title>Six Aerococcus type strain genome sequencing and assembly using PacBio and Illumina Hiseq.</title>
        <authorList>
            <person name="Carkaci D."/>
            <person name="Dargis R."/>
            <person name="Nielsen X.C."/>
            <person name="Skovgaard O."/>
            <person name="Fuursted K."/>
            <person name="Christensen J.J."/>
        </authorList>
    </citation>
    <scope>NUCLEOTIDE SEQUENCE [LARGE SCALE GENOMIC DNA]</scope>
    <source>
        <strain evidence="4">CCUG43001</strain>
    </source>
</reference>
<dbReference type="RefSeq" id="WP_067971970.1">
    <property type="nucleotide sequence ID" value="NZ_CP014160.1"/>
</dbReference>
<feature type="domain" description="HicB-like antitoxin of toxin-antitoxin system" evidence="1">
    <location>
        <begin position="6"/>
        <end position="87"/>
    </location>
</feature>
<dbReference type="InterPro" id="IPR035069">
    <property type="entry name" value="TTHA1013/TTHA0281-like"/>
</dbReference>
<keyword evidence="4" id="KW-1185">Reference proteome</keyword>
<reference evidence="3 4" key="1">
    <citation type="journal article" date="2016" name="Genome Announc.">
        <title>Complete Genome Sequences of Aerococcus christensenii CCUG 28831T, Aerococcus sanguinicola CCUG 43001T, Aerococcus urinae CCUG 36881T, Aerococcus urinaeequi CCUG 28094T, Aerococcus urinaehominis CCUG 42038 BT, and Aerococcus viridans CCUG 4311T.</title>
        <authorList>
            <person name="Carkaci D."/>
            <person name="Dargis R."/>
            <person name="Nielsen X.C."/>
            <person name="Skovgaard O."/>
            <person name="Fuursted K."/>
            <person name="Christensen J.J."/>
        </authorList>
    </citation>
    <scope>NUCLEOTIDE SEQUENCE [LARGE SCALE GENOMIC DNA]</scope>
    <source>
        <strain evidence="3 4">CCUG43001</strain>
    </source>
</reference>
<dbReference type="Proteomes" id="UP000069912">
    <property type="component" value="Chromosome"/>
</dbReference>
<dbReference type="Pfam" id="PF15919">
    <property type="entry name" value="HicB_lk_antitox"/>
    <property type="match status" value="1"/>
</dbReference>
<dbReference type="AlphaFoldDB" id="A0A0X8FDA8"/>
<organism evidence="3 4">
    <name type="scientific">Aerococcus sanguinicola</name>
    <dbReference type="NCBI Taxonomy" id="119206"/>
    <lineage>
        <taxon>Bacteria</taxon>
        <taxon>Bacillati</taxon>
        <taxon>Bacillota</taxon>
        <taxon>Bacilli</taxon>
        <taxon>Lactobacillales</taxon>
        <taxon>Aerococcaceae</taxon>
        <taxon>Aerococcus</taxon>
    </lineage>
</organism>
<dbReference type="InterPro" id="IPR051404">
    <property type="entry name" value="TA_system_antitoxin"/>
</dbReference>
<name>A0A0X8FDA8_9LACT</name>
<dbReference type="EMBL" id="CP014160">
    <property type="protein sequence ID" value="AMB94417.1"/>
    <property type="molecule type" value="Genomic_DNA"/>
</dbReference>
<evidence type="ECO:0000313" key="3">
    <source>
        <dbReference type="EMBL" id="AMB94417.1"/>
    </source>
</evidence>
<proteinExistence type="predicted"/>
<gene>
    <name evidence="2" type="ORF">AWM72_01275</name>
    <name evidence="3" type="ORF">AWM72_06395</name>
</gene>
<protein>
    <submittedName>
        <fullName evidence="3">Antitoxin HicB</fullName>
    </submittedName>
</protein>
<dbReference type="KEGG" id="asan:AWM72_01275"/>
<dbReference type="EMBL" id="CP014160">
    <property type="protein sequence ID" value="AMB93467.1"/>
    <property type="molecule type" value="Genomic_DNA"/>
</dbReference>
<dbReference type="Gene3D" id="3.30.160.250">
    <property type="match status" value="1"/>
</dbReference>
<accession>A0A0X8FDA8</accession>
<evidence type="ECO:0000259" key="1">
    <source>
        <dbReference type="Pfam" id="PF15919"/>
    </source>
</evidence>
<dbReference type="GeneID" id="92903693"/>
<evidence type="ECO:0000313" key="2">
    <source>
        <dbReference type="EMBL" id="AMB93467.1"/>
    </source>
</evidence>
<dbReference type="KEGG" id="asan:AWM72_06395"/>
<dbReference type="PANTHER" id="PTHR34504">
    <property type="entry name" value="ANTITOXIN HICB"/>
    <property type="match status" value="1"/>
</dbReference>
<dbReference type="PANTHER" id="PTHR34504:SF2">
    <property type="entry name" value="UPF0150 PROTEIN SSL0259"/>
    <property type="match status" value="1"/>
</dbReference>